<feature type="region of interest" description="Disordered" evidence="1">
    <location>
        <begin position="1"/>
        <end position="29"/>
    </location>
</feature>
<protein>
    <submittedName>
        <fullName evidence="2">Uncharacterized protein</fullName>
    </submittedName>
</protein>
<evidence type="ECO:0000256" key="1">
    <source>
        <dbReference type="SAM" id="MobiDB-lite"/>
    </source>
</evidence>
<proteinExistence type="predicted"/>
<gene>
    <name evidence="2" type="ORF">QQF64_025320</name>
</gene>
<comment type="caution">
    <text evidence="2">The sequence shown here is derived from an EMBL/GenBank/DDBJ whole genome shotgun (WGS) entry which is preliminary data.</text>
</comment>
<reference evidence="2 3" key="1">
    <citation type="submission" date="2023-09" db="EMBL/GenBank/DDBJ databases">
        <authorList>
            <person name="Wang M."/>
        </authorList>
    </citation>
    <scope>NUCLEOTIDE SEQUENCE [LARGE SCALE GENOMIC DNA]</scope>
    <source>
        <strain evidence="2">GT-2023</strain>
        <tissue evidence="2">Liver</tissue>
    </source>
</reference>
<dbReference type="EMBL" id="JAYMGO010000003">
    <property type="protein sequence ID" value="KAL1278647.1"/>
    <property type="molecule type" value="Genomic_DNA"/>
</dbReference>
<evidence type="ECO:0000313" key="3">
    <source>
        <dbReference type="Proteomes" id="UP001558613"/>
    </source>
</evidence>
<name>A0ABR3NP29_9TELE</name>
<keyword evidence="3" id="KW-1185">Reference proteome</keyword>
<organism evidence="2 3">
    <name type="scientific">Cirrhinus molitorella</name>
    <name type="common">mud carp</name>
    <dbReference type="NCBI Taxonomy" id="172907"/>
    <lineage>
        <taxon>Eukaryota</taxon>
        <taxon>Metazoa</taxon>
        <taxon>Chordata</taxon>
        <taxon>Craniata</taxon>
        <taxon>Vertebrata</taxon>
        <taxon>Euteleostomi</taxon>
        <taxon>Actinopterygii</taxon>
        <taxon>Neopterygii</taxon>
        <taxon>Teleostei</taxon>
        <taxon>Ostariophysi</taxon>
        <taxon>Cypriniformes</taxon>
        <taxon>Cyprinidae</taxon>
        <taxon>Labeoninae</taxon>
        <taxon>Labeonini</taxon>
        <taxon>Cirrhinus</taxon>
    </lineage>
</organism>
<dbReference type="Proteomes" id="UP001558613">
    <property type="component" value="Unassembled WGS sequence"/>
</dbReference>
<accession>A0ABR3NP29</accession>
<sequence length="70" mass="7429">MKVREAPSTGGWGQAGPAPETIHASRGFPATPRHALPIFSDLLPQDVVRDTGRKCELTGLSLGVLFSDKS</sequence>
<evidence type="ECO:0000313" key="2">
    <source>
        <dbReference type="EMBL" id="KAL1278647.1"/>
    </source>
</evidence>